<keyword evidence="5" id="KW-1185">Reference proteome</keyword>
<proteinExistence type="predicted"/>
<dbReference type="RefSeq" id="WP_023927333.1">
    <property type="nucleotide sequence ID" value="NZ_KI669454.1"/>
</dbReference>
<dbReference type="EMBL" id="AZJI01000004">
    <property type="protein sequence ID" value="ETD23862.1"/>
    <property type="molecule type" value="Genomic_DNA"/>
</dbReference>
<dbReference type="OrthoDB" id="5362408at2"/>
<sequence>MGKFYRNNYNSKPKARKAPSPYNFIKPDKRVFYPQDFGEVSDDKISFEKPFSDFQSGILEIKITAKSDIFTGAFTGKNADTQTPKDFFKIGENYALSGSSVRGVIRTIAEVLSYAKFHTNAPDYKDEKGNVTERFRSNFDKNESKLDMVERIFGIVSQNAKVQALKSRISFSHFIASEVRHATQKHIKYILMSPNIATTKGLKDKNGFRFYAPLGKITPTNAAKAKNDKVISTISPLREGSVFVGKLRYFNLTKSELGLLLLCLTALRDDKGECYKFGGAKFYGYGDAHIEIKGIDEGIKNECINAYKNLLKKANFEVESRIESLRKVSKLQSTQSTIPQNKPASYTPATRKIDDRYSQNIRDRLHQDDDDDWNGL</sequence>
<dbReference type="InterPro" id="IPR005537">
    <property type="entry name" value="RAMP_III_fam"/>
</dbReference>
<evidence type="ECO:0000259" key="3">
    <source>
        <dbReference type="Pfam" id="PF03787"/>
    </source>
</evidence>
<dbReference type="eggNOG" id="COG1337">
    <property type="taxonomic scope" value="Bacteria"/>
</dbReference>
<dbReference type="HOGENOM" id="CLU_735233_0_0_7"/>
<dbReference type="PATRIC" id="fig|1357400.3.peg.840"/>
<dbReference type="STRING" id="1357400.HMPREF2086_00608"/>
<dbReference type="GO" id="GO:0051607">
    <property type="term" value="P:defense response to virus"/>
    <property type="evidence" value="ECO:0007669"/>
    <property type="project" value="UniProtKB-KW"/>
</dbReference>
<dbReference type="Proteomes" id="UP000018731">
    <property type="component" value="Unassembled WGS sequence"/>
</dbReference>
<evidence type="ECO:0000256" key="1">
    <source>
        <dbReference type="ARBA" id="ARBA00023118"/>
    </source>
</evidence>
<comment type="caution">
    <text evidence="4">The sequence shown here is derived from an EMBL/GenBank/DDBJ whole genome shotgun (WGS) entry which is preliminary data.</text>
</comment>
<dbReference type="Pfam" id="PF03787">
    <property type="entry name" value="RAMPs"/>
    <property type="match status" value="1"/>
</dbReference>
<evidence type="ECO:0000313" key="4">
    <source>
        <dbReference type="EMBL" id="ETD23862.1"/>
    </source>
</evidence>
<feature type="compositionally biased region" description="Polar residues" evidence="2">
    <location>
        <begin position="333"/>
        <end position="348"/>
    </location>
</feature>
<evidence type="ECO:0000256" key="2">
    <source>
        <dbReference type="SAM" id="MobiDB-lite"/>
    </source>
</evidence>
<organism evidence="4 5">
    <name type="scientific">Helicobacter macacae MIT 99-5501</name>
    <dbReference type="NCBI Taxonomy" id="1357400"/>
    <lineage>
        <taxon>Bacteria</taxon>
        <taxon>Pseudomonadati</taxon>
        <taxon>Campylobacterota</taxon>
        <taxon>Epsilonproteobacteria</taxon>
        <taxon>Campylobacterales</taxon>
        <taxon>Helicobacteraceae</taxon>
        <taxon>Helicobacter</taxon>
    </lineage>
</organism>
<protein>
    <recommendedName>
        <fullName evidence="3">CRISPR type III-associated protein domain-containing protein</fullName>
    </recommendedName>
</protein>
<feature type="region of interest" description="Disordered" evidence="2">
    <location>
        <begin position="333"/>
        <end position="353"/>
    </location>
</feature>
<evidence type="ECO:0000313" key="5">
    <source>
        <dbReference type="Proteomes" id="UP000018731"/>
    </source>
</evidence>
<dbReference type="AlphaFoldDB" id="V8C9T9"/>
<reference evidence="4 5" key="1">
    <citation type="journal article" date="2014" name="Genome Announc.">
        <title>Draft genome sequences of six enterohepatic helicobacter species isolated from humans and one from rhesus macaques.</title>
        <authorList>
            <person name="Shen Z."/>
            <person name="Sheh A."/>
            <person name="Young S.K."/>
            <person name="Abouelliel A."/>
            <person name="Ward D.V."/>
            <person name="Earl A.M."/>
            <person name="Fox J.G."/>
        </authorList>
    </citation>
    <scope>NUCLEOTIDE SEQUENCE [LARGE SCALE GENOMIC DNA]</scope>
    <source>
        <strain evidence="4 5">MIT 99-5501</strain>
    </source>
</reference>
<name>V8C9T9_9HELI</name>
<accession>V8C9T9</accession>
<keyword evidence="1" id="KW-0051">Antiviral defense</keyword>
<feature type="domain" description="CRISPR type III-associated protein" evidence="3">
    <location>
        <begin position="62"/>
        <end position="210"/>
    </location>
</feature>
<gene>
    <name evidence="4" type="ORF">HMPREF2086_00608</name>
</gene>